<protein>
    <submittedName>
        <fullName evidence="3">Fatty acid desaturase</fullName>
    </submittedName>
</protein>
<evidence type="ECO:0000256" key="1">
    <source>
        <dbReference type="SAM" id="Phobius"/>
    </source>
</evidence>
<gene>
    <name evidence="3" type="ORF">HYN51_04205</name>
</gene>
<dbReference type="OrthoDB" id="784276at2"/>
<accession>A0A2Y9TW29</accession>
<evidence type="ECO:0000259" key="2">
    <source>
        <dbReference type="Pfam" id="PF00487"/>
    </source>
</evidence>
<dbReference type="EMBL" id="CP029185">
    <property type="protein sequence ID" value="AWH87832.1"/>
    <property type="molecule type" value="Genomic_DNA"/>
</dbReference>
<feature type="transmembrane region" description="Helical" evidence="1">
    <location>
        <begin position="28"/>
        <end position="51"/>
    </location>
</feature>
<dbReference type="PROSITE" id="PS51257">
    <property type="entry name" value="PROKAR_LIPOPROTEIN"/>
    <property type="match status" value="1"/>
</dbReference>
<feature type="transmembrane region" description="Helical" evidence="1">
    <location>
        <begin position="63"/>
        <end position="82"/>
    </location>
</feature>
<dbReference type="Proteomes" id="UP000244908">
    <property type="component" value="Chromosome"/>
</dbReference>
<dbReference type="RefSeq" id="WP_108899914.1">
    <property type="nucleotide sequence ID" value="NZ_CP029185.2"/>
</dbReference>
<keyword evidence="1" id="KW-0472">Membrane</keyword>
<dbReference type="GO" id="GO:0006629">
    <property type="term" value="P:lipid metabolic process"/>
    <property type="evidence" value="ECO:0007669"/>
    <property type="project" value="InterPro"/>
</dbReference>
<evidence type="ECO:0000313" key="4">
    <source>
        <dbReference type="Proteomes" id="UP000244908"/>
    </source>
</evidence>
<dbReference type="AlphaFoldDB" id="A0A2Y9TW29"/>
<keyword evidence="1" id="KW-0812">Transmembrane</keyword>
<dbReference type="KEGG" id="lpv:HYN51_04205"/>
<evidence type="ECO:0000313" key="3">
    <source>
        <dbReference type="EMBL" id="AWH87832.1"/>
    </source>
</evidence>
<feature type="domain" description="Fatty acid desaturase" evidence="2">
    <location>
        <begin position="30"/>
        <end position="280"/>
    </location>
</feature>
<keyword evidence="1" id="KW-1133">Transmembrane helix</keyword>
<proteinExistence type="predicted"/>
<feature type="transmembrane region" description="Helical" evidence="1">
    <location>
        <begin position="115"/>
        <end position="140"/>
    </location>
</feature>
<reference evidence="3 4" key="1">
    <citation type="journal article" date="2019" name="Int. J. Syst. Evol. Microbiol.">
        <title>Limnobaculum parvum gen. nov., sp. nov., isolated from a freshwater lake.</title>
        <authorList>
            <person name="Baek C."/>
            <person name="Shin S.K."/>
            <person name="Yi H."/>
        </authorList>
    </citation>
    <scope>NUCLEOTIDE SEQUENCE [LARGE SCALE GENOMIC DNA]</scope>
    <source>
        <strain evidence="3 4">HYN0051</strain>
    </source>
</reference>
<sequence length="309" mass="35952">MRFTLNFSLLLIALAISAACLWIASHSSWYWAIAAIWFFALINNMPFAIMHEAVHGVAAKSEWGNHIIGTIASWAFPTSFLLQRKAHLDHHRRNRTDEELYDYYLPQQSKWLRSAWLYMGNLLGFYWFFVVLGNAIYLLASGFYRSNLFINKIAPVLGFGPQVAELAKLPAFRVWYEIAMSFGYQVLLFWLLDLNWLGYLICQIAFAVHWSALQYVDHAWSSRDVKNGAWNLKVLPVSRWLALNYHYHLAHHQKPEAPWYQLPSLVDHQAQQPSFWRVYFSLWKGIRPAPPMGAPADLTFLFPENKKAK</sequence>
<organism evidence="3 4">
    <name type="scientific">Limnobaculum parvum</name>
    <dbReference type="NCBI Taxonomy" id="2172103"/>
    <lineage>
        <taxon>Bacteria</taxon>
        <taxon>Pseudomonadati</taxon>
        <taxon>Pseudomonadota</taxon>
        <taxon>Gammaproteobacteria</taxon>
        <taxon>Enterobacterales</taxon>
        <taxon>Budviciaceae</taxon>
        <taxon>Limnobaculum</taxon>
    </lineage>
</organism>
<dbReference type="Pfam" id="PF00487">
    <property type="entry name" value="FA_desaturase"/>
    <property type="match status" value="1"/>
</dbReference>
<keyword evidence="4" id="KW-1185">Reference proteome</keyword>
<dbReference type="InterPro" id="IPR005804">
    <property type="entry name" value="FA_desaturase_dom"/>
</dbReference>
<name>A0A2Y9TW29_9GAMM</name>